<keyword evidence="2" id="KW-1185">Reference proteome</keyword>
<name>A0A821CTC8_9BILA</name>
<accession>A0A821CTC8</accession>
<dbReference type="EMBL" id="CAJOBG010074873">
    <property type="protein sequence ID" value="CAF4609473.1"/>
    <property type="molecule type" value="Genomic_DNA"/>
</dbReference>
<reference evidence="1" key="1">
    <citation type="submission" date="2021-02" db="EMBL/GenBank/DDBJ databases">
        <authorList>
            <person name="Nowell W R."/>
        </authorList>
    </citation>
    <scope>NUCLEOTIDE SEQUENCE</scope>
</reference>
<dbReference type="AlphaFoldDB" id="A0A821CTC8"/>
<proteinExistence type="predicted"/>
<gene>
    <name evidence="1" type="ORF">OVN521_LOCUS45494</name>
</gene>
<feature type="non-terminal residue" evidence="1">
    <location>
        <position position="1"/>
    </location>
</feature>
<evidence type="ECO:0000313" key="2">
    <source>
        <dbReference type="Proteomes" id="UP000663866"/>
    </source>
</evidence>
<evidence type="ECO:0000313" key="1">
    <source>
        <dbReference type="EMBL" id="CAF4609473.1"/>
    </source>
</evidence>
<protein>
    <submittedName>
        <fullName evidence="1">Uncharacterized protein</fullName>
    </submittedName>
</protein>
<sequence>TSNQIKPEKKRELHEAALDCIITDGRPFGDFRRLGMSKFLNVICSG</sequence>
<comment type="caution">
    <text evidence="1">The sequence shown here is derived from an EMBL/GenBank/DDBJ whole genome shotgun (WGS) entry which is preliminary data.</text>
</comment>
<organism evidence="1 2">
    <name type="scientific">Rotaria magnacalcarata</name>
    <dbReference type="NCBI Taxonomy" id="392030"/>
    <lineage>
        <taxon>Eukaryota</taxon>
        <taxon>Metazoa</taxon>
        <taxon>Spiralia</taxon>
        <taxon>Gnathifera</taxon>
        <taxon>Rotifera</taxon>
        <taxon>Eurotatoria</taxon>
        <taxon>Bdelloidea</taxon>
        <taxon>Philodinida</taxon>
        <taxon>Philodinidae</taxon>
        <taxon>Rotaria</taxon>
    </lineage>
</organism>
<dbReference type="Proteomes" id="UP000663866">
    <property type="component" value="Unassembled WGS sequence"/>
</dbReference>